<accession>I3YEH3</accession>
<keyword evidence="2" id="KW-1185">Reference proteome</keyword>
<dbReference type="AlphaFoldDB" id="I3YEH3"/>
<reference evidence="1 2" key="1">
    <citation type="submission" date="2012-06" db="EMBL/GenBank/DDBJ databases">
        <title>Complete sequence of Thiocystis violascens DSM 198.</title>
        <authorList>
            <consortium name="US DOE Joint Genome Institute"/>
            <person name="Lucas S."/>
            <person name="Han J."/>
            <person name="Lapidus A."/>
            <person name="Cheng J.-F."/>
            <person name="Goodwin L."/>
            <person name="Pitluck S."/>
            <person name="Peters L."/>
            <person name="Ovchinnikova G."/>
            <person name="Teshima H."/>
            <person name="Detter J.C."/>
            <person name="Han C."/>
            <person name="Tapia R."/>
            <person name="Land M."/>
            <person name="Hauser L."/>
            <person name="Kyrpides N."/>
            <person name="Ivanova N."/>
            <person name="Pagani I."/>
            <person name="Vogl K."/>
            <person name="Liu Z."/>
            <person name="Frigaard N.-U."/>
            <person name="Bryant D."/>
            <person name="Woyke T."/>
        </authorList>
    </citation>
    <scope>NUCLEOTIDE SEQUENCE [LARGE SCALE GENOMIC DNA]</scope>
    <source>
        <strain evidence="2">ATCC 17096 / DSM 198 / 6111</strain>
    </source>
</reference>
<gene>
    <name evidence="1" type="ordered locus">Thivi_3524</name>
</gene>
<dbReference type="RefSeq" id="WP_014779790.1">
    <property type="nucleotide sequence ID" value="NC_018012.1"/>
</dbReference>
<dbReference type="STRING" id="765911.Thivi_3524"/>
<sequence>MALLYYARATCRHRRSCQGALFFSARATVISPDFPTLEALDNWRRRLTRAERRCRWCGRPIAARHFERRALDPSVSPASRPVDNADG</sequence>
<evidence type="ECO:0000313" key="1">
    <source>
        <dbReference type="EMBL" id="AFL75391.1"/>
    </source>
</evidence>
<dbReference type="EMBL" id="CP003154">
    <property type="protein sequence ID" value="AFL75391.1"/>
    <property type="molecule type" value="Genomic_DNA"/>
</dbReference>
<proteinExistence type="predicted"/>
<dbReference type="KEGG" id="tvi:Thivi_3524"/>
<evidence type="ECO:0000313" key="2">
    <source>
        <dbReference type="Proteomes" id="UP000006062"/>
    </source>
</evidence>
<name>I3YEH3_THIV6</name>
<organism evidence="1 2">
    <name type="scientific">Thiocystis violascens (strain ATCC 17096 / DSM 198 / 6111)</name>
    <name type="common">Chromatium violascens</name>
    <dbReference type="NCBI Taxonomy" id="765911"/>
    <lineage>
        <taxon>Bacteria</taxon>
        <taxon>Pseudomonadati</taxon>
        <taxon>Pseudomonadota</taxon>
        <taxon>Gammaproteobacteria</taxon>
        <taxon>Chromatiales</taxon>
        <taxon>Chromatiaceae</taxon>
        <taxon>Thiocystis</taxon>
    </lineage>
</organism>
<dbReference type="HOGENOM" id="CLU_2482338_0_0_6"/>
<protein>
    <submittedName>
        <fullName evidence="1">Uncharacterized protein</fullName>
    </submittedName>
</protein>
<dbReference type="Proteomes" id="UP000006062">
    <property type="component" value="Chromosome"/>
</dbReference>